<name>A0A5E5P064_9BURK</name>
<evidence type="ECO:0000256" key="1">
    <source>
        <dbReference type="SAM" id="MobiDB-lite"/>
    </source>
</evidence>
<organism evidence="3 4">
    <name type="scientific">Pandoraea apista</name>
    <dbReference type="NCBI Taxonomy" id="93218"/>
    <lineage>
        <taxon>Bacteria</taxon>
        <taxon>Pseudomonadati</taxon>
        <taxon>Pseudomonadota</taxon>
        <taxon>Betaproteobacteria</taxon>
        <taxon>Burkholderiales</taxon>
        <taxon>Burkholderiaceae</taxon>
        <taxon>Pandoraea</taxon>
    </lineage>
</organism>
<evidence type="ECO:0000259" key="2">
    <source>
        <dbReference type="Pfam" id="PF08241"/>
    </source>
</evidence>
<dbReference type="Proteomes" id="UP000364291">
    <property type="component" value="Unassembled WGS sequence"/>
</dbReference>
<dbReference type="InterPro" id="IPR013216">
    <property type="entry name" value="Methyltransf_11"/>
</dbReference>
<gene>
    <name evidence="3" type="ORF">PAP18089_00906</name>
</gene>
<dbReference type="Gene3D" id="3.40.50.150">
    <property type="entry name" value="Vaccinia Virus protein VP39"/>
    <property type="match status" value="1"/>
</dbReference>
<dbReference type="InterPro" id="IPR029063">
    <property type="entry name" value="SAM-dependent_MTases_sf"/>
</dbReference>
<dbReference type="GO" id="GO:0008757">
    <property type="term" value="F:S-adenosylmethionine-dependent methyltransferase activity"/>
    <property type="evidence" value="ECO:0007669"/>
    <property type="project" value="InterPro"/>
</dbReference>
<protein>
    <submittedName>
        <fullName evidence="3">Class I SAM-dependent methyltransferase</fullName>
    </submittedName>
</protein>
<dbReference type="SUPFAM" id="SSF53335">
    <property type="entry name" value="S-adenosyl-L-methionine-dependent methyltransferases"/>
    <property type="match status" value="1"/>
</dbReference>
<dbReference type="EMBL" id="CABPSX010000001">
    <property type="protein sequence ID" value="VVG69948.1"/>
    <property type="molecule type" value="Genomic_DNA"/>
</dbReference>
<keyword evidence="3" id="KW-0489">Methyltransferase</keyword>
<feature type="domain" description="Methyltransferase type 11" evidence="2">
    <location>
        <begin position="56"/>
        <end position="134"/>
    </location>
</feature>
<reference evidence="3 4" key="1">
    <citation type="submission" date="2019-08" db="EMBL/GenBank/DDBJ databases">
        <authorList>
            <person name="Peeters C."/>
        </authorList>
    </citation>
    <scope>NUCLEOTIDE SEQUENCE [LARGE SCALE GENOMIC DNA]</scope>
    <source>
        <strain evidence="3 4">LMG 18089</strain>
    </source>
</reference>
<feature type="compositionally biased region" description="Basic and acidic residues" evidence="1">
    <location>
        <begin position="1"/>
        <end position="17"/>
    </location>
</feature>
<dbReference type="Pfam" id="PF08241">
    <property type="entry name" value="Methyltransf_11"/>
    <property type="match status" value="1"/>
</dbReference>
<sequence length="281" mass="30600">MTANEEGDHVNIRHEDGSAGDANYGAIGEGYTAYRQPDPHIEGFVRRALGCARLVLNVGAGAGSYEPVDREVTAVEPSASMRAQRPPHLPAAIDAVAQSLPFADDTFDASMATFSVHQWPDLSAGLSEMRRVTRGVVLILSCDPARLGRSWLADYAPEMIEVEARRYPAIQAIVDGLGGHAEVVPVEIPLHCTDGFSEAYYGRPERLLEPGARRANSAWSFVEPGVQTRFAERLRRDLEDGAWDRKYGSLRTQPTFDGSLRLIVAAPEGESSTFHQAVAAR</sequence>
<dbReference type="OrthoDB" id="9760689at2"/>
<evidence type="ECO:0000313" key="4">
    <source>
        <dbReference type="Proteomes" id="UP000364291"/>
    </source>
</evidence>
<dbReference type="AlphaFoldDB" id="A0A5E5P064"/>
<feature type="region of interest" description="Disordered" evidence="1">
    <location>
        <begin position="1"/>
        <end position="21"/>
    </location>
</feature>
<evidence type="ECO:0000313" key="3">
    <source>
        <dbReference type="EMBL" id="VVG69948.1"/>
    </source>
</evidence>
<dbReference type="GO" id="GO:0032259">
    <property type="term" value="P:methylation"/>
    <property type="evidence" value="ECO:0007669"/>
    <property type="project" value="UniProtKB-KW"/>
</dbReference>
<proteinExistence type="predicted"/>
<accession>A0A5E5P064</accession>
<keyword evidence="3" id="KW-0808">Transferase</keyword>